<keyword evidence="1" id="KW-0863">Zinc-finger</keyword>
<dbReference type="OrthoDB" id="8062037at2759"/>
<dbReference type="InterPro" id="IPR018247">
    <property type="entry name" value="EF_Hand_1_Ca_BS"/>
</dbReference>
<dbReference type="InterPro" id="IPR043312">
    <property type="entry name" value="AtBBR-like"/>
</dbReference>
<dbReference type="STRING" id="3775.A0A1Q3BVG1"/>
<dbReference type="Gene3D" id="3.30.40.10">
    <property type="entry name" value="Zinc/RING finger domain, C3HC4 (zinc finger)"/>
    <property type="match status" value="1"/>
</dbReference>
<dbReference type="PANTHER" id="PTHR47530:SF4">
    <property type="entry name" value="E3 UBIQUITIN LIGASE BIG BROTHER-RELATED"/>
    <property type="match status" value="1"/>
</dbReference>
<organism evidence="4 5">
    <name type="scientific">Cephalotus follicularis</name>
    <name type="common">Albany pitcher plant</name>
    <dbReference type="NCBI Taxonomy" id="3775"/>
    <lineage>
        <taxon>Eukaryota</taxon>
        <taxon>Viridiplantae</taxon>
        <taxon>Streptophyta</taxon>
        <taxon>Embryophyta</taxon>
        <taxon>Tracheophyta</taxon>
        <taxon>Spermatophyta</taxon>
        <taxon>Magnoliopsida</taxon>
        <taxon>eudicotyledons</taxon>
        <taxon>Gunneridae</taxon>
        <taxon>Pentapetalae</taxon>
        <taxon>rosids</taxon>
        <taxon>fabids</taxon>
        <taxon>Oxalidales</taxon>
        <taxon>Cephalotaceae</taxon>
        <taxon>Cephalotus</taxon>
    </lineage>
</organism>
<gene>
    <name evidence="4" type="ORF">CFOL_v3_15430</name>
</gene>
<evidence type="ECO:0000259" key="3">
    <source>
        <dbReference type="PROSITE" id="PS50089"/>
    </source>
</evidence>
<dbReference type="Proteomes" id="UP000187406">
    <property type="component" value="Unassembled WGS sequence"/>
</dbReference>
<keyword evidence="1" id="KW-0479">Metal-binding</keyword>
<evidence type="ECO:0000313" key="4">
    <source>
        <dbReference type="EMBL" id="GAV71941.1"/>
    </source>
</evidence>
<dbReference type="FunFam" id="3.30.40.10:FF:000417">
    <property type="entry name" value="E3 ubiquitin ligase BIG BROTHER-related"/>
    <property type="match status" value="1"/>
</dbReference>
<dbReference type="Pfam" id="PF13639">
    <property type="entry name" value="zf-RING_2"/>
    <property type="match status" value="1"/>
</dbReference>
<dbReference type="PANTHER" id="PTHR47530">
    <property type="entry name" value="E3 UBIQUITIN LIGASE BIG BROTHER-RELATED"/>
    <property type="match status" value="1"/>
</dbReference>
<dbReference type="InParanoid" id="A0A1Q3BVG1"/>
<comment type="caution">
    <text evidence="4">The sequence shown here is derived from an EMBL/GenBank/DDBJ whole genome shotgun (WGS) entry which is preliminary data.</text>
</comment>
<reference evidence="5" key="1">
    <citation type="submission" date="2016-04" db="EMBL/GenBank/DDBJ databases">
        <title>Cephalotus genome sequencing.</title>
        <authorList>
            <person name="Fukushima K."/>
            <person name="Hasebe M."/>
            <person name="Fang X."/>
        </authorList>
    </citation>
    <scope>NUCLEOTIDE SEQUENCE [LARGE SCALE GENOMIC DNA]</scope>
    <source>
        <strain evidence="5">cv. St1</strain>
    </source>
</reference>
<feature type="compositionally biased region" description="Low complexity" evidence="2">
    <location>
        <begin position="57"/>
        <end position="67"/>
    </location>
</feature>
<dbReference type="InterPro" id="IPR013083">
    <property type="entry name" value="Znf_RING/FYVE/PHD"/>
</dbReference>
<dbReference type="PROSITE" id="PS50089">
    <property type="entry name" value="ZF_RING_2"/>
    <property type="match status" value="1"/>
</dbReference>
<dbReference type="SMART" id="SM00184">
    <property type="entry name" value="RING"/>
    <property type="match status" value="1"/>
</dbReference>
<dbReference type="SUPFAM" id="SSF57850">
    <property type="entry name" value="RING/U-box"/>
    <property type="match status" value="1"/>
</dbReference>
<dbReference type="EMBL" id="BDDD01000953">
    <property type="protein sequence ID" value="GAV71941.1"/>
    <property type="molecule type" value="Genomic_DNA"/>
</dbReference>
<keyword evidence="1" id="KW-0862">Zinc</keyword>
<protein>
    <submittedName>
        <fullName evidence="4">Zf-RING_2 domain-containing protein</fullName>
    </submittedName>
</protein>
<sequence>MDNEERKQSLGVPFTRELNESDSDYAIAMVLQEQERAFTMLSTIESDSDEESDEVSSDNNNDNYYDEYFTNHDQFEGELEFLDAEDSNSDEDMDDDDDDDELSYEELITLGEVIGVETKGLSLNEISRCLHPCKSQCVDSKNGIDRCVICQVEYEDGEALVALPCQHPYHLDCISQWLQIKKICPICSVEVSSPKIAKNF</sequence>
<dbReference type="AlphaFoldDB" id="A0A1Q3BVG1"/>
<feature type="domain" description="RING-type" evidence="3">
    <location>
        <begin position="147"/>
        <end position="188"/>
    </location>
</feature>
<dbReference type="PROSITE" id="PS00018">
    <property type="entry name" value="EF_HAND_1"/>
    <property type="match status" value="1"/>
</dbReference>
<dbReference type="GO" id="GO:0008270">
    <property type="term" value="F:zinc ion binding"/>
    <property type="evidence" value="ECO:0007669"/>
    <property type="project" value="UniProtKB-KW"/>
</dbReference>
<evidence type="ECO:0000313" key="5">
    <source>
        <dbReference type="Proteomes" id="UP000187406"/>
    </source>
</evidence>
<dbReference type="InterPro" id="IPR001841">
    <property type="entry name" value="Znf_RING"/>
</dbReference>
<proteinExistence type="predicted"/>
<evidence type="ECO:0000256" key="2">
    <source>
        <dbReference type="SAM" id="MobiDB-lite"/>
    </source>
</evidence>
<name>A0A1Q3BVG1_CEPFO</name>
<accession>A0A1Q3BVG1</accession>
<evidence type="ECO:0000256" key="1">
    <source>
        <dbReference type="PROSITE-ProRule" id="PRU00175"/>
    </source>
</evidence>
<feature type="region of interest" description="Disordered" evidence="2">
    <location>
        <begin position="41"/>
        <end position="67"/>
    </location>
</feature>
<feature type="compositionally biased region" description="Acidic residues" evidence="2">
    <location>
        <begin position="46"/>
        <end position="56"/>
    </location>
</feature>
<keyword evidence="5" id="KW-1185">Reference proteome</keyword>